<keyword evidence="2" id="KW-0472">Membrane</keyword>
<feature type="compositionally biased region" description="Low complexity" evidence="1">
    <location>
        <begin position="566"/>
        <end position="578"/>
    </location>
</feature>
<keyword evidence="2" id="KW-0812">Transmembrane</keyword>
<gene>
    <name evidence="3" type="ORF">BJ994_001017</name>
</gene>
<evidence type="ECO:0000256" key="1">
    <source>
        <dbReference type="SAM" id="MobiDB-lite"/>
    </source>
</evidence>
<dbReference type="EMBL" id="JAATJL010000001">
    <property type="protein sequence ID" value="NJC21941.1"/>
    <property type="molecule type" value="Genomic_DNA"/>
</dbReference>
<sequence length="650" mass="67251">MSFVSVACAGARRTWLGTLAIFGVVLLVVLTFLLPPTPGAHAGPVGGGWNRAAGLDGAEHFVGQHVNSDGVVAYCTDFERLSPPHADRYDGGHAGAFTRSDGTQLSAKENAALSYLLHRWGNTTDNATAASVQLAVWALTSPGMQWDSAGMARVLTAERLPVEVVERSRAMTRTALSEAGPYQVRIKLKEEGADGVIAALIEVAGADGTPASGLAASVKLTGAFAFQESAARTWTTSDQPRELTLKRTGFGSGALTVSVPRTPAAGVKWLVPSRKDVQRLLTAAVVEPRDAAAAIADLPAFRPAVQTQTSAARTDVGTSVHDVLEVSAGDPSAESSADAVPWMSMPPGGEAVSVEVVSTLWGPLDAPPVLAENVPAGTPAVGTVTTRVDGPGTYSTPTLTVPAPGWYVWTETIDPGSAKPAEAAAYVMGWQGKYGIAAETTFVPWLPQVQTTLSAHEAQVGDSVTDGVTLQGFGTRPEGSPGTVLLSMYGPFSEPPVLDTQVPADAPLHSESGVPALNGTHTSGQFAPLMEPGCYTVVARYPGDEYTNAFVSPFGEPSETVCVHQPATPVEPSAPEAEVSPEPEPSESADAAPAETVTPPAAPPAATQPRPELAQTGLRTEVAAGAAMALVGTGLALVQLTSMRRRRART</sequence>
<evidence type="ECO:0000256" key="2">
    <source>
        <dbReference type="SAM" id="Phobius"/>
    </source>
</evidence>
<evidence type="ECO:0000313" key="3">
    <source>
        <dbReference type="EMBL" id="NJC21941.1"/>
    </source>
</evidence>
<feature type="region of interest" description="Disordered" evidence="1">
    <location>
        <begin position="566"/>
        <end position="619"/>
    </location>
</feature>
<accession>A0A846RUJ4</accession>
<name>A0A846RUJ4_9MICC</name>
<dbReference type="AlphaFoldDB" id="A0A846RUJ4"/>
<feature type="transmembrane region" description="Helical" evidence="2">
    <location>
        <begin position="622"/>
        <end position="640"/>
    </location>
</feature>
<organism evidence="3 4">
    <name type="scientific">Arthrobacter pigmenti</name>
    <dbReference type="NCBI Taxonomy" id="271432"/>
    <lineage>
        <taxon>Bacteria</taxon>
        <taxon>Bacillati</taxon>
        <taxon>Actinomycetota</taxon>
        <taxon>Actinomycetes</taxon>
        <taxon>Micrococcales</taxon>
        <taxon>Micrococcaceae</taxon>
        <taxon>Arthrobacter</taxon>
    </lineage>
</organism>
<feature type="compositionally biased region" description="Low complexity" evidence="1">
    <location>
        <begin position="588"/>
        <end position="611"/>
    </location>
</feature>
<keyword evidence="4" id="KW-1185">Reference proteome</keyword>
<dbReference type="Proteomes" id="UP000547458">
    <property type="component" value="Unassembled WGS sequence"/>
</dbReference>
<dbReference type="RefSeq" id="WP_167992164.1">
    <property type="nucleotide sequence ID" value="NZ_JAATJL010000001.1"/>
</dbReference>
<protein>
    <submittedName>
        <fullName evidence="3">Uncharacterized protein</fullName>
    </submittedName>
</protein>
<comment type="caution">
    <text evidence="3">The sequence shown here is derived from an EMBL/GenBank/DDBJ whole genome shotgun (WGS) entry which is preliminary data.</text>
</comment>
<proteinExistence type="predicted"/>
<keyword evidence="2" id="KW-1133">Transmembrane helix</keyword>
<reference evidence="3 4" key="1">
    <citation type="submission" date="2020-03" db="EMBL/GenBank/DDBJ databases">
        <title>Sequencing the genomes of 1000 actinobacteria strains.</title>
        <authorList>
            <person name="Klenk H.-P."/>
        </authorList>
    </citation>
    <scope>NUCLEOTIDE SEQUENCE [LARGE SCALE GENOMIC DNA]</scope>
    <source>
        <strain evidence="3 4">DSM 16403</strain>
    </source>
</reference>
<evidence type="ECO:0000313" key="4">
    <source>
        <dbReference type="Proteomes" id="UP000547458"/>
    </source>
</evidence>